<feature type="domain" description="C2H2-type" evidence="12">
    <location>
        <begin position="694"/>
        <end position="721"/>
    </location>
</feature>
<keyword evidence="9" id="KW-0539">Nucleus</keyword>
<feature type="domain" description="C2H2-type" evidence="12">
    <location>
        <begin position="666"/>
        <end position="693"/>
    </location>
</feature>
<feature type="region of interest" description="Disordered" evidence="11">
    <location>
        <begin position="1257"/>
        <end position="1276"/>
    </location>
</feature>
<evidence type="ECO:0000256" key="5">
    <source>
        <dbReference type="ARBA" id="ARBA00022833"/>
    </source>
</evidence>
<dbReference type="OrthoDB" id="9885925at2759"/>
<organism evidence="13 14">
    <name type="scientific">Oncorhynchus mykiss</name>
    <name type="common">Rainbow trout</name>
    <name type="synonym">Salmo gairdneri</name>
    <dbReference type="NCBI Taxonomy" id="8022"/>
    <lineage>
        <taxon>Eukaryota</taxon>
        <taxon>Metazoa</taxon>
        <taxon>Chordata</taxon>
        <taxon>Craniata</taxon>
        <taxon>Vertebrata</taxon>
        <taxon>Euteleostomi</taxon>
        <taxon>Actinopterygii</taxon>
        <taxon>Neopterygii</taxon>
        <taxon>Teleostei</taxon>
        <taxon>Protacanthopterygii</taxon>
        <taxon>Salmoniformes</taxon>
        <taxon>Salmonidae</taxon>
        <taxon>Salmoninae</taxon>
        <taxon>Oncorhynchus</taxon>
    </lineage>
</organism>
<feature type="compositionally biased region" description="Basic and acidic residues" evidence="11">
    <location>
        <begin position="315"/>
        <end position="326"/>
    </location>
</feature>
<name>A0A8C7VXG5_ONCMY</name>
<dbReference type="Proteomes" id="UP000694395">
    <property type="component" value="Chromosome 3"/>
</dbReference>
<dbReference type="GO" id="GO:0003677">
    <property type="term" value="F:DNA binding"/>
    <property type="evidence" value="ECO:0007669"/>
    <property type="project" value="UniProtKB-KW"/>
</dbReference>
<keyword evidence="7" id="KW-0238">DNA-binding</keyword>
<feature type="compositionally biased region" description="Low complexity" evidence="11">
    <location>
        <begin position="52"/>
        <end position="66"/>
    </location>
</feature>
<keyword evidence="5" id="KW-0862">Zinc</keyword>
<keyword evidence="3" id="KW-0677">Repeat</keyword>
<evidence type="ECO:0000259" key="12">
    <source>
        <dbReference type="PROSITE" id="PS50157"/>
    </source>
</evidence>
<reference evidence="13" key="2">
    <citation type="submission" date="2025-08" db="UniProtKB">
        <authorList>
            <consortium name="Ensembl"/>
        </authorList>
    </citation>
    <scope>IDENTIFICATION</scope>
</reference>
<evidence type="ECO:0000256" key="4">
    <source>
        <dbReference type="ARBA" id="ARBA00022771"/>
    </source>
</evidence>
<feature type="compositionally biased region" description="Basic residues" evidence="11">
    <location>
        <begin position="1050"/>
        <end position="1061"/>
    </location>
</feature>
<dbReference type="GO" id="GO:0005634">
    <property type="term" value="C:nucleus"/>
    <property type="evidence" value="ECO:0007669"/>
    <property type="project" value="UniProtKB-SubCell"/>
</dbReference>
<evidence type="ECO:0000313" key="14">
    <source>
        <dbReference type="Proteomes" id="UP000694395"/>
    </source>
</evidence>
<dbReference type="SMART" id="SM00355">
    <property type="entry name" value="ZnF_C2H2"/>
    <property type="match status" value="17"/>
</dbReference>
<dbReference type="PANTHER" id="PTHR23234:SF10">
    <property type="entry name" value="RIKEN CDNA 6720489N17 GENE-RELATED"/>
    <property type="match status" value="1"/>
</dbReference>
<dbReference type="PROSITE" id="PS00028">
    <property type="entry name" value="ZINC_FINGER_C2H2_1"/>
    <property type="match status" value="17"/>
</dbReference>
<feature type="domain" description="C2H2-type" evidence="12">
    <location>
        <begin position="233"/>
        <end position="260"/>
    </location>
</feature>
<keyword evidence="4 10" id="KW-0863">Zinc-finger</keyword>
<dbReference type="SUPFAM" id="SSF57667">
    <property type="entry name" value="beta-beta-alpha zinc fingers"/>
    <property type="match status" value="9"/>
</dbReference>
<feature type="domain" description="C2H2-type" evidence="12">
    <location>
        <begin position="834"/>
        <end position="861"/>
    </location>
</feature>
<feature type="domain" description="C2H2-type" evidence="12">
    <location>
        <begin position="121"/>
        <end position="148"/>
    </location>
</feature>
<dbReference type="InterPro" id="IPR050758">
    <property type="entry name" value="Znf_C2H2-type"/>
</dbReference>
<feature type="domain" description="C2H2-type" evidence="12">
    <location>
        <begin position="557"/>
        <end position="584"/>
    </location>
</feature>
<dbReference type="FunFam" id="3.30.160.60:FF:000295">
    <property type="entry name" value="zinc finger protein 19"/>
    <property type="match status" value="1"/>
</dbReference>
<evidence type="ECO:0000256" key="7">
    <source>
        <dbReference type="ARBA" id="ARBA00023125"/>
    </source>
</evidence>
<feature type="compositionally biased region" description="Basic and acidic residues" evidence="11">
    <location>
        <begin position="1317"/>
        <end position="1327"/>
    </location>
</feature>
<gene>
    <name evidence="13" type="primary">znf628</name>
</gene>
<dbReference type="Gene3D" id="3.30.160.60">
    <property type="entry name" value="Classic Zinc Finger"/>
    <property type="match status" value="15"/>
</dbReference>
<feature type="region of interest" description="Disordered" evidence="11">
    <location>
        <begin position="859"/>
        <end position="883"/>
    </location>
</feature>
<dbReference type="FunFam" id="3.30.160.60:FF:000100">
    <property type="entry name" value="Zinc finger 45-like"/>
    <property type="match status" value="1"/>
</dbReference>
<feature type="region of interest" description="Disordered" evidence="11">
    <location>
        <begin position="1018"/>
        <end position="1068"/>
    </location>
</feature>
<feature type="domain" description="C2H2-type" evidence="12">
    <location>
        <begin position="806"/>
        <end position="833"/>
    </location>
</feature>
<feature type="domain" description="C2H2-type" evidence="12">
    <location>
        <begin position="205"/>
        <end position="232"/>
    </location>
</feature>
<dbReference type="InterPro" id="IPR036236">
    <property type="entry name" value="Znf_C2H2_sf"/>
</dbReference>
<evidence type="ECO:0000256" key="8">
    <source>
        <dbReference type="ARBA" id="ARBA00023163"/>
    </source>
</evidence>
<dbReference type="FunFam" id="3.30.160.60:FF:000213">
    <property type="entry name" value="Zinc finger protein 624"/>
    <property type="match status" value="2"/>
</dbReference>
<dbReference type="FunFam" id="3.30.160.60:FF:002343">
    <property type="entry name" value="Zinc finger protein 33A"/>
    <property type="match status" value="1"/>
</dbReference>
<feature type="region of interest" description="Disordered" evidence="11">
    <location>
        <begin position="1116"/>
        <end position="1151"/>
    </location>
</feature>
<feature type="compositionally biased region" description="Low complexity" evidence="11">
    <location>
        <begin position="1133"/>
        <end position="1151"/>
    </location>
</feature>
<dbReference type="Ensembl" id="ENSOMYT00000063220.2">
    <property type="protein sequence ID" value="ENSOMYP00000058078.2"/>
    <property type="gene ID" value="ENSOMYG00000026805.2"/>
</dbReference>
<feature type="domain" description="C2H2-type" evidence="12">
    <location>
        <begin position="407"/>
        <end position="434"/>
    </location>
</feature>
<dbReference type="GeneID" id="110509055"/>
<evidence type="ECO:0000256" key="3">
    <source>
        <dbReference type="ARBA" id="ARBA00022737"/>
    </source>
</evidence>
<dbReference type="GeneTree" id="ENSGT00940000155965"/>
<dbReference type="FunFam" id="3.30.160.60:FF:000145">
    <property type="entry name" value="Zinc finger protein 574"/>
    <property type="match status" value="1"/>
</dbReference>
<dbReference type="GO" id="GO:0008270">
    <property type="term" value="F:zinc ion binding"/>
    <property type="evidence" value="ECO:0007669"/>
    <property type="project" value="UniProtKB-KW"/>
</dbReference>
<evidence type="ECO:0000256" key="9">
    <source>
        <dbReference type="ARBA" id="ARBA00023242"/>
    </source>
</evidence>
<feature type="region of interest" description="Disordered" evidence="11">
    <location>
        <begin position="307"/>
        <end position="326"/>
    </location>
</feature>
<dbReference type="CTD" id="89887"/>
<dbReference type="KEGG" id="omy:110509055"/>
<evidence type="ECO:0000256" key="1">
    <source>
        <dbReference type="ARBA" id="ARBA00004123"/>
    </source>
</evidence>
<dbReference type="FunFam" id="3.30.160.60:FF:000495">
    <property type="entry name" value="zinc finger protein 668"/>
    <property type="match status" value="1"/>
</dbReference>
<evidence type="ECO:0000313" key="13">
    <source>
        <dbReference type="Ensembl" id="ENSOMYP00000058078.2"/>
    </source>
</evidence>
<sequence length="1490" mass="159868">MKPGKKRCSSTNNNTHTYINTKHTTFYSLIVSCLNMANSVATLVVQAELLPPQSSSSLSPFPSLQGSGEGEEDRERGEEVDVEKGMVEGNEDIVLTRVGVQMVTSSVLAAPHLQEHPEHPFQCLDCGKSFKWSSRLAHHQRSHNNERPYRCNLCPKAFKGSSALLYHQRSHSGEKPYKCDDCDKAFKRSSLLQVHRSVHTGLRTFQCPYCPLTFKWSSHYQYHLRQHTGECPYPCDSCPKAFKNSSSLRRHKNVHLGLKPYVCTVCTKAFTQSTNLRQHMRIHTGERPYICGECGRSFTHSSNLALHRNSQSHTGEGKGGETGGDKIGDEIQEVIVGEDMTSQMLTDMGFVSQEATVGLGVGEVFLSSGHLLPHLTLTPTQGGVCTSRAIGTEVHMSTESGASVLLYSCGSCSQTFSTRTELEDHQAMHLGPGEEGGSGVGEGGEGGVGHLLADFEEVVETTAAAENGHTTAELLGLTGGVDGGNMGTTQAQFDLLQSFTVGTQIPTDSVETAGNTTGTGTGTECAYCGKSFKTSGGLNRHLAQVHSLSPSQSRSQFSCSACDRSFTLLSSLLTHQHSHTPEQRLLAEAEAEIVCPASLSLSLPLPSSPSQGDQHQDTQGDIHVRLMAVTEEGDREVVKASSRAVVKGQRRGAASKTAGGNNERPYRCSECGKAFKGSSGLRYHMRDHTGERPYRCTECGKSFKRSSLLSIHQRVHTGVRAFQCPYCQLTFKWSSHYQYHLRQHTGERPYVCQECGKSFKNSSCLRRHSQLHSGLRPHICPICSKSFSQTSNLKQHERTHSGERPFQCAQCHKSFTHSSNLQLHLRTHSSRKDYKCPFCGKEFVMQSYLQRHMRTHGNGAEAGDAGVGGKEGGRAGKGGGGVTTTTTLLNPITLETTGNSGSLIVSQPALDIPPNTSQNYFMIQTANGLQLIPLSAPAPPPPPPPPPQTQYILLQCPSTNGSQPSLILVPTTATNPQPTLEPQGLPLVQTVLNPAQTQMQHFQTISQQQQQPRFIITTNNNNVNNPPIAKTTTPSLNSMLNKPILGKSTRTARSRRGRKPKAAVGRHTTSLVATTTTSVTMTTAPVSQSGDVIAVSSCNVTSVTPATVTAANTMTSSLPSSLPAKSQSPFSPPTASVSVSTPSSSSSVTVTSGPLKVATVNSVTTVTPSSLPSDPVAWVGERQTAPELGKSTEQDMRGEQYVLCFQKEGRKKEEVKIGGEGGGSYVLQFEGEGSGEGGQGGMGREGDGESYVLRFQTEGEREREREGQREGGKENGGLVSLNLLQEWGGVREGERRVGEDGGEGESFVLHFQTEPQSEERTTSDRGYPEGPSNSLELSCPPPQALMPLNGQEVVFELGDENKMVGQGSGESVQMIALIQGEGGGEGEGGSYSGAGGAVGEGRVPMEGIFQLEGGEGIVIIEVSTSSLREGGMDRGEGGVTVDRSEAKGGSGITERPEKDRNSAECIEIETGANEGENTATNGPTPNSQFS</sequence>
<feature type="compositionally biased region" description="Basic and acidic residues" evidence="11">
    <location>
        <begin position="1257"/>
        <end position="1273"/>
    </location>
</feature>
<proteinExistence type="predicted"/>
<feature type="compositionally biased region" description="Polar residues" evidence="11">
    <location>
        <begin position="1116"/>
        <end position="1127"/>
    </location>
</feature>
<dbReference type="PROSITE" id="PS50157">
    <property type="entry name" value="ZINC_FINGER_C2H2_2"/>
    <property type="match status" value="17"/>
</dbReference>
<feature type="domain" description="C2H2-type" evidence="12">
    <location>
        <begin position="523"/>
        <end position="551"/>
    </location>
</feature>
<comment type="subcellular location">
    <subcellularLocation>
        <location evidence="1">Nucleus</location>
    </subcellularLocation>
</comment>
<evidence type="ECO:0000256" key="10">
    <source>
        <dbReference type="PROSITE-ProRule" id="PRU00042"/>
    </source>
</evidence>
<dbReference type="FunFam" id="3.30.160.60:FF:000016">
    <property type="entry name" value="zinc finger protein 37 homolog"/>
    <property type="match status" value="2"/>
</dbReference>
<dbReference type="Pfam" id="PF00096">
    <property type="entry name" value="zf-C2H2"/>
    <property type="match status" value="14"/>
</dbReference>
<dbReference type="FunFam" id="3.30.160.60:FF:000520">
    <property type="entry name" value="zinc finger protein 629 isoform X2"/>
    <property type="match status" value="1"/>
</dbReference>
<feature type="region of interest" description="Disordered" evidence="11">
    <location>
        <begin position="1428"/>
        <end position="1490"/>
    </location>
</feature>
<evidence type="ECO:0000256" key="2">
    <source>
        <dbReference type="ARBA" id="ARBA00022723"/>
    </source>
</evidence>
<feature type="compositionally biased region" description="Polar residues" evidence="11">
    <location>
        <begin position="1030"/>
        <end position="1040"/>
    </location>
</feature>
<dbReference type="RefSeq" id="XP_021445686.2">
    <property type="nucleotide sequence ID" value="XM_021590011.2"/>
</dbReference>
<keyword evidence="6" id="KW-0805">Transcription regulation</keyword>
<feature type="domain" description="C2H2-type" evidence="12">
    <location>
        <begin position="177"/>
        <end position="204"/>
    </location>
</feature>
<keyword evidence="2" id="KW-0479">Metal-binding</keyword>
<dbReference type="FunFam" id="3.30.160.60:FF:002716">
    <property type="entry name" value="Zinc finger protein 212"/>
    <property type="match status" value="1"/>
</dbReference>
<feature type="region of interest" description="Disordered" evidence="11">
    <location>
        <begin position="1309"/>
        <end position="1335"/>
    </location>
</feature>
<evidence type="ECO:0000256" key="6">
    <source>
        <dbReference type="ARBA" id="ARBA00023015"/>
    </source>
</evidence>
<dbReference type="PANTHER" id="PTHR23234">
    <property type="entry name" value="ZNF44 PROTEIN"/>
    <property type="match status" value="1"/>
</dbReference>
<dbReference type="FunFam" id="3.30.160.60:FF:000688">
    <property type="entry name" value="zinc finger protein 197 isoform X1"/>
    <property type="match status" value="1"/>
</dbReference>
<feature type="domain" description="C2H2-type" evidence="12">
    <location>
        <begin position="778"/>
        <end position="805"/>
    </location>
</feature>
<dbReference type="InterPro" id="IPR013087">
    <property type="entry name" value="Znf_C2H2_type"/>
</dbReference>
<feature type="domain" description="C2H2-type" evidence="12">
    <location>
        <begin position="149"/>
        <end position="176"/>
    </location>
</feature>
<protein>
    <recommendedName>
        <fullName evidence="12">C2H2-type domain-containing protein</fullName>
    </recommendedName>
</protein>
<reference evidence="13" key="1">
    <citation type="submission" date="2020-07" db="EMBL/GenBank/DDBJ databases">
        <title>A long reads based de novo assembly of the rainbow trout Arlee double haploid line genome.</title>
        <authorList>
            <person name="Gao G."/>
            <person name="Palti Y."/>
        </authorList>
    </citation>
    <scope>NUCLEOTIDE SEQUENCE [LARGE SCALE GENOMIC DNA]</scope>
</reference>
<evidence type="ECO:0000256" key="11">
    <source>
        <dbReference type="SAM" id="MobiDB-lite"/>
    </source>
</evidence>
<feature type="domain" description="C2H2-type" evidence="12">
    <location>
        <begin position="750"/>
        <end position="777"/>
    </location>
</feature>
<feature type="domain" description="C2H2-type" evidence="12">
    <location>
        <begin position="722"/>
        <end position="749"/>
    </location>
</feature>
<feature type="domain" description="C2H2-type" evidence="12">
    <location>
        <begin position="261"/>
        <end position="288"/>
    </location>
</feature>
<reference evidence="13" key="3">
    <citation type="submission" date="2025-09" db="UniProtKB">
        <authorList>
            <consortium name="Ensembl"/>
        </authorList>
    </citation>
    <scope>IDENTIFICATION</scope>
</reference>
<dbReference type="PROSITE" id="PS51257">
    <property type="entry name" value="PROKAR_LIPOPROTEIN"/>
    <property type="match status" value="1"/>
</dbReference>
<feature type="compositionally biased region" description="Basic and acidic residues" evidence="11">
    <location>
        <begin position="1430"/>
        <end position="1446"/>
    </location>
</feature>
<keyword evidence="14" id="KW-1185">Reference proteome</keyword>
<accession>A0A8C7VXG5</accession>
<feature type="compositionally biased region" description="Gly residues" evidence="11">
    <location>
        <begin position="865"/>
        <end position="882"/>
    </location>
</feature>
<feature type="domain" description="C2H2-type" evidence="12">
    <location>
        <begin position="289"/>
        <end position="318"/>
    </location>
</feature>
<feature type="region of interest" description="Disordered" evidence="11">
    <location>
        <begin position="52"/>
        <end position="80"/>
    </location>
</feature>
<feature type="region of interest" description="Disordered" evidence="11">
    <location>
        <begin position="639"/>
        <end position="661"/>
    </location>
</feature>
<feature type="compositionally biased region" description="Polar residues" evidence="11">
    <location>
        <begin position="1475"/>
        <end position="1490"/>
    </location>
</feature>
<keyword evidence="8" id="KW-0804">Transcription</keyword>